<dbReference type="InterPro" id="IPR001206">
    <property type="entry name" value="Diacylglycerol_kinase_cat_dom"/>
</dbReference>
<protein>
    <recommendedName>
        <fullName evidence="1">DAGKc domain-containing protein</fullName>
    </recommendedName>
</protein>
<dbReference type="AlphaFoldDB" id="A0A4S2KYN0"/>
<dbReference type="Proteomes" id="UP000308267">
    <property type="component" value="Unassembled WGS sequence"/>
</dbReference>
<keyword evidence="3" id="KW-1185">Reference proteome</keyword>
<dbReference type="InterPro" id="IPR050187">
    <property type="entry name" value="Lipid_Phosphate_FormReg"/>
</dbReference>
<feature type="domain" description="DAGKc" evidence="1">
    <location>
        <begin position="120"/>
        <end position="286"/>
    </location>
</feature>
<dbReference type="SUPFAM" id="SSF111331">
    <property type="entry name" value="NAD kinase/diacylglycerol kinase-like"/>
    <property type="match status" value="1"/>
</dbReference>
<dbReference type="PANTHER" id="PTHR12358">
    <property type="entry name" value="SPHINGOSINE KINASE"/>
    <property type="match status" value="1"/>
</dbReference>
<reference evidence="2 3" key="1">
    <citation type="journal article" date="2019" name="BMC Genomics">
        <title>New insights from Opisthorchis felineus genome: update on genomics of the epidemiologically important liver flukes.</title>
        <authorList>
            <person name="Ershov N.I."/>
            <person name="Mordvinov V.A."/>
            <person name="Prokhortchouk E.B."/>
            <person name="Pakharukova M.Y."/>
            <person name="Gunbin K.V."/>
            <person name="Ustyantsev K."/>
            <person name="Genaev M.A."/>
            <person name="Blinov A.G."/>
            <person name="Mazur A."/>
            <person name="Boulygina E."/>
            <person name="Tsygankova S."/>
            <person name="Khrameeva E."/>
            <person name="Chekanov N."/>
            <person name="Fan G."/>
            <person name="Xiao A."/>
            <person name="Zhang H."/>
            <person name="Xu X."/>
            <person name="Yang H."/>
            <person name="Solovyev V."/>
            <person name="Lee S.M."/>
            <person name="Liu X."/>
            <person name="Afonnikov D.A."/>
            <person name="Skryabin K.G."/>
        </authorList>
    </citation>
    <scope>NUCLEOTIDE SEQUENCE [LARGE SCALE GENOMIC DNA]</scope>
    <source>
        <strain evidence="2">AK-0245</strain>
        <tissue evidence="2">Whole organism</tissue>
    </source>
</reference>
<name>A0A4S2KYN0_OPIFE</name>
<evidence type="ECO:0000259" key="1">
    <source>
        <dbReference type="PROSITE" id="PS50146"/>
    </source>
</evidence>
<dbReference type="Gene3D" id="3.40.50.10330">
    <property type="entry name" value="Probable inorganic polyphosphate/atp-NAD kinase, domain 1"/>
    <property type="match status" value="1"/>
</dbReference>
<dbReference type="Gene3D" id="2.60.200.40">
    <property type="match status" value="1"/>
</dbReference>
<dbReference type="GO" id="GO:0046512">
    <property type="term" value="P:sphingosine biosynthetic process"/>
    <property type="evidence" value="ECO:0007669"/>
    <property type="project" value="TreeGrafter"/>
</dbReference>
<dbReference type="InterPro" id="IPR016064">
    <property type="entry name" value="NAD/diacylglycerol_kinase_sf"/>
</dbReference>
<sequence>MTQEFTARLLSKLRVQNPHIRLTPIESGLVIHYLSEQKLFPAELVTREQLISCRIAGTIPESPHARTAELIYYREQRSPNESKNYTGLALRRRKMLLLFTGYSSARQFVHHVREVLLRNTARKPYIFFLNPRSGSGKAFKIFHKHVVPTLVRLSIPFAVFQTQHAGDVEQWVKTRSDADLSSYRALVTVSGDGLLFEVINGLASRPQSDFNIPIGVVPAGGGNATAGAVCYYSGLSFRHSCLRHSVFILSHSEPSPTDNPLEGLHLINRGLIPPKPPEQRASLRDSFFQQVITPLDGIVFESMDGKSRRFGILSINWGGFAELDVRSERFRWMGGARFAAAGVCSLLKRRFHPVTVYYLPATNDSSNFQAHPEYRDSSGDHNVPLPVVANGNGTALQRSSNHRFLPEPDQPIPSGWTQISGNFWCIMVLNHSHILTNGIMFPEARFHDGQMRLVLINDTLNLSIFWRQSLLFYRDRYQCQGHIQLVKDMNSDRGLVDTTYMKIIPVLAVRVLPAKSSMTYTLLDGERICCQAFQAEVQNARFQILTCADTELGSLKTDF</sequence>
<accession>A0A4S2KYN0</accession>
<comment type="caution">
    <text evidence="2">The sequence shown here is derived from an EMBL/GenBank/DDBJ whole genome shotgun (WGS) entry which is preliminary data.</text>
</comment>
<gene>
    <name evidence="2" type="ORF">CRM22_010415</name>
</gene>
<dbReference type="GO" id="GO:0001727">
    <property type="term" value="F:lipid kinase activity"/>
    <property type="evidence" value="ECO:0007669"/>
    <property type="project" value="TreeGrafter"/>
</dbReference>
<dbReference type="STRING" id="147828.A0A4S2KYN0"/>
<dbReference type="EMBL" id="SJOL01009840">
    <property type="protein sequence ID" value="TGZ55363.1"/>
    <property type="molecule type" value="Genomic_DNA"/>
</dbReference>
<dbReference type="OrthoDB" id="3853857at2759"/>
<dbReference type="PROSITE" id="PS50146">
    <property type="entry name" value="DAGK"/>
    <property type="match status" value="1"/>
</dbReference>
<dbReference type="GO" id="GO:0005737">
    <property type="term" value="C:cytoplasm"/>
    <property type="evidence" value="ECO:0007669"/>
    <property type="project" value="TreeGrafter"/>
</dbReference>
<dbReference type="PANTHER" id="PTHR12358:SF112">
    <property type="entry name" value="LD11247P-RELATED"/>
    <property type="match status" value="1"/>
</dbReference>
<dbReference type="InterPro" id="IPR017438">
    <property type="entry name" value="ATP-NAD_kinase_N"/>
</dbReference>
<evidence type="ECO:0000313" key="3">
    <source>
        <dbReference type="Proteomes" id="UP000308267"/>
    </source>
</evidence>
<proteinExistence type="predicted"/>
<evidence type="ECO:0000313" key="2">
    <source>
        <dbReference type="EMBL" id="TGZ55363.1"/>
    </source>
</evidence>
<dbReference type="SMART" id="SM00046">
    <property type="entry name" value="DAGKc"/>
    <property type="match status" value="1"/>
</dbReference>
<dbReference type="Pfam" id="PF00781">
    <property type="entry name" value="DAGK_cat"/>
    <property type="match status" value="1"/>
</dbReference>
<dbReference type="GO" id="GO:0016020">
    <property type="term" value="C:membrane"/>
    <property type="evidence" value="ECO:0007669"/>
    <property type="project" value="TreeGrafter"/>
</dbReference>
<organism evidence="2 3">
    <name type="scientific">Opisthorchis felineus</name>
    <dbReference type="NCBI Taxonomy" id="147828"/>
    <lineage>
        <taxon>Eukaryota</taxon>
        <taxon>Metazoa</taxon>
        <taxon>Spiralia</taxon>
        <taxon>Lophotrochozoa</taxon>
        <taxon>Platyhelminthes</taxon>
        <taxon>Trematoda</taxon>
        <taxon>Digenea</taxon>
        <taxon>Opisthorchiida</taxon>
        <taxon>Opisthorchiata</taxon>
        <taxon>Opisthorchiidae</taxon>
        <taxon>Opisthorchis</taxon>
    </lineage>
</organism>